<keyword evidence="2" id="KW-1185">Reference proteome</keyword>
<organism evidence="1 2">
    <name type="scientific">Pediococcus acidilactici DSM 20284</name>
    <dbReference type="NCBI Taxonomy" id="862514"/>
    <lineage>
        <taxon>Bacteria</taxon>
        <taxon>Bacillati</taxon>
        <taxon>Bacillota</taxon>
        <taxon>Bacilli</taxon>
        <taxon>Lactobacillales</taxon>
        <taxon>Lactobacillaceae</taxon>
        <taxon>Pediococcus</taxon>
        <taxon>Pediococcus acidilactici group</taxon>
    </lineage>
</organism>
<sequence>MILDKNEVKDLICNRLWFFQFVLKEKLYDIHAGILSLKIDPDDEFSYLTLKFGENGKIDFPTRLGFIPSDYYKWDFDVDTQEVVILSKDGQAEKRLQLPQKEFYYNVDTMVFNKDDKGNSKNVEFLLNFPHYDAFEIRNPTIAGQTMIFIPRDHFKQGVTQHFARRGYPVYPVDHQNDLTEFLQEIMECLMDQPRLTNVIISRNATSELDINLPKELNHVLLASSEITTAFDYCAGSRAVVMELLTTVITENNKRQLSPDDNRTVNELLGEVLHNKFINRCEYLQ</sequence>
<comment type="caution">
    <text evidence="1">The sequence shown here is derived from an EMBL/GenBank/DDBJ whole genome shotgun (WGS) entry which is preliminary data.</text>
</comment>
<dbReference type="EMBL" id="AEEG01000004">
    <property type="protein sequence ID" value="EFL95336.1"/>
    <property type="molecule type" value="Genomic_DNA"/>
</dbReference>
<evidence type="ECO:0000313" key="1">
    <source>
        <dbReference type="EMBL" id="EFL95336.1"/>
    </source>
</evidence>
<accession>E0NGM6</accession>
<protein>
    <submittedName>
        <fullName evidence="1">Uncharacterized protein</fullName>
    </submittedName>
</protein>
<name>E0NGM6_PEDAC</name>
<dbReference type="RefSeq" id="WP_002829649.1">
    <property type="nucleotide sequence ID" value="NZ_GL397067.1"/>
</dbReference>
<evidence type="ECO:0000313" key="2">
    <source>
        <dbReference type="Proteomes" id="UP000004470"/>
    </source>
</evidence>
<reference evidence="1" key="1">
    <citation type="submission" date="2010-07" db="EMBL/GenBank/DDBJ databases">
        <authorList>
            <person name="Muzny D."/>
            <person name="Qin X."/>
            <person name="Deng J."/>
            <person name="Jiang H."/>
            <person name="Liu Y."/>
            <person name="Qu J."/>
            <person name="Song X.-Z."/>
            <person name="Zhang L."/>
            <person name="Thornton R."/>
            <person name="Coyle M."/>
            <person name="Francisco L."/>
            <person name="Jackson L."/>
            <person name="Javaid M."/>
            <person name="Korchina V."/>
            <person name="Kovar C."/>
            <person name="Mata R."/>
            <person name="Mathew T."/>
            <person name="Ngo R."/>
            <person name="Nguyen L."/>
            <person name="Nguyen N."/>
            <person name="Okwuonu G."/>
            <person name="Ongeri F."/>
            <person name="Pham C."/>
            <person name="Simmons D."/>
            <person name="Wilczek-Boney K."/>
            <person name="Hale W."/>
            <person name="Jakkamsetti A."/>
            <person name="Pham P."/>
            <person name="Ruth R."/>
            <person name="San Lucas F."/>
            <person name="Warren J."/>
            <person name="Zhang J."/>
            <person name="Zhao Z."/>
            <person name="Zhou C."/>
            <person name="Zhu D."/>
            <person name="Lee S."/>
            <person name="Bess C."/>
            <person name="Blankenburg K."/>
            <person name="Forbes L."/>
            <person name="Fu Q."/>
            <person name="Gubbala S."/>
            <person name="Hirani K."/>
            <person name="Jayaseelan J.C."/>
            <person name="Lara F."/>
            <person name="Munidasa M."/>
            <person name="Palculict T."/>
            <person name="Patil S."/>
            <person name="Pu L.-L."/>
            <person name="Saada N."/>
            <person name="Tang L."/>
            <person name="Weissenberger G."/>
            <person name="Zhu Y."/>
            <person name="Hemphill L."/>
            <person name="Shang Y."/>
            <person name="Youmans B."/>
            <person name="Ayvaz T."/>
            <person name="Ross M."/>
            <person name="Santibanez J."/>
            <person name="Aqrawi P."/>
            <person name="Gross S."/>
            <person name="Joshi V."/>
            <person name="Fowler G."/>
            <person name="Nazareth L."/>
            <person name="Reid J."/>
            <person name="Worley K."/>
            <person name="Petrosino J."/>
            <person name="Highlander S."/>
            <person name="Gibbs R."/>
        </authorList>
    </citation>
    <scope>NUCLEOTIDE SEQUENCE [LARGE SCALE GENOMIC DNA]</scope>
    <source>
        <strain evidence="1">DSM 20284</strain>
    </source>
</reference>
<dbReference type="AlphaFoldDB" id="E0NGM6"/>
<dbReference type="GeneID" id="29745572"/>
<gene>
    <name evidence="1" type="ORF">HMPREF0623_1073</name>
</gene>
<proteinExistence type="predicted"/>
<dbReference type="HOGENOM" id="CLU_1033848_0_0_9"/>
<dbReference type="Proteomes" id="UP000004470">
    <property type="component" value="Unassembled WGS sequence"/>
</dbReference>